<evidence type="ECO:0000256" key="6">
    <source>
        <dbReference type="SAM" id="Phobius"/>
    </source>
</evidence>
<dbReference type="GO" id="GO:0050909">
    <property type="term" value="P:sensory perception of taste"/>
    <property type="evidence" value="ECO:0007669"/>
    <property type="project" value="InterPro"/>
</dbReference>
<evidence type="ECO:0000313" key="7">
    <source>
        <dbReference type="EMBL" id="KAF7413832.1"/>
    </source>
</evidence>
<dbReference type="Pfam" id="PF08395">
    <property type="entry name" value="7tm_7"/>
    <property type="match status" value="1"/>
</dbReference>
<comment type="subcellular location">
    <subcellularLocation>
        <location evidence="1">Cell membrane</location>
        <topology evidence="1">Multi-pass membrane protein</topology>
    </subcellularLocation>
</comment>
<evidence type="ECO:0000256" key="4">
    <source>
        <dbReference type="ARBA" id="ARBA00022989"/>
    </source>
</evidence>
<keyword evidence="5 6" id="KW-0472">Membrane</keyword>
<dbReference type="GO" id="GO:0005886">
    <property type="term" value="C:plasma membrane"/>
    <property type="evidence" value="ECO:0007669"/>
    <property type="project" value="UniProtKB-SubCell"/>
</dbReference>
<evidence type="ECO:0000256" key="2">
    <source>
        <dbReference type="ARBA" id="ARBA00022475"/>
    </source>
</evidence>
<comment type="caution">
    <text evidence="7">The sequence shown here is derived from an EMBL/GenBank/DDBJ whole genome shotgun (WGS) entry which is preliminary data.</text>
</comment>
<evidence type="ECO:0000256" key="5">
    <source>
        <dbReference type="ARBA" id="ARBA00023136"/>
    </source>
</evidence>
<dbReference type="AlphaFoldDB" id="A0A834KXW5"/>
<evidence type="ECO:0008006" key="9">
    <source>
        <dbReference type="Google" id="ProtNLM"/>
    </source>
</evidence>
<protein>
    <recommendedName>
        <fullName evidence="9">Gustatory receptor</fullName>
    </recommendedName>
</protein>
<dbReference type="InterPro" id="IPR013604">
    <property type="entry name" value="7TM_chemorcpt"/>
</dbReference>
<sequence length="101" mass="11854">MDYHTELLQSFTFLFWISYCMLNIIIITHVCSRTVTEIYDFTLQHIQNPLIFRVCGFFDLDYTLIRSMIVTITTYFVIFIQVGDAPSQVFFNNSTLSTNNS</sequence>
<accession>A0A834KXW5</accession>
<keyword evidence="4 6" id="KW-1133">Transmembrane helix</keyword>
<dbReference type="Proteomes" id="UP000617340">
    <property type="component" value="Unassembled WGS sequence"/>
</dbReference>
<gene>
    <name evidence="7" type="ORF">HZH68_002321</name>
</gene>
<keyword evidence="3 6" id="KW-0812">Transmembrane</keyword>
<reference evidence="7" key="1">
    <citation type="journal article" date="2020" name="G3 (Bethesda)">
        <title>High-Quality Assemblies for Three Invasive Social Wasps from the &lt;i&gt;Vespula&lt;/i&gt; Genus.</title>
        <authorList>
            <person name="Harrop T.W.R."/>
            <person name="Guhlin J."/>
            <person name="McLaughlin G.M."/>
            <person name="Permina E."/>
            <person name="Stockwell P."/>
            <person name="Gilligan J."/>
            <person name="Le Lec M.F."/>
            <person name="Gruber M.A.M."/>
            <person name="Quinn O."/>
            <person name="Lovegrove M."/>
            <person name="Duncan E.J."/>
            <person name="Remnant E.J."/>
            <person name="Van Eeckhoven J."/>
            <person name="Graham B."/>
            <person name="Knapp R.A."/>
            <person name="Langford K.W."/>
            <person name="Kronenberg Z."/>
            <person name="Press M.O."/>
            <person name="Eacker S.M."/>
            <person name="Wilson-Rankin E.E."/>
            <person name="Purcell J."/>
            <person name="Lester P.J."/>
            <person name="Dearden P.K."/>
        </authorList>
    </citation>
    <scope>NUCLEOTIDE SEQUENCE</scope>
    <source>
        <strain evidence="7">Linc-1</strain>
    </source>
</reference>
<dbReference type="EMBL" id="JACSDZ010000002">
    <property type="protein sequence ID" value="KAF7413832.1"/>
    <property type="molecule type" value="Genomic_DNA"/>
</dbReference>
<proteinExistence type="predicted"/>
<evidence type="ECO:0000256" key="3">
    <source>
        <dbReference type="ARBA" id="ARBA00022692"/>
    </source>
</evidence>
<feature type="transmembrane region" description="Helical" evidence="6">
    <location>
        <begin position="12"/>
        <end position="31"/>
    </location>
</feature>
<keyword evidence="2" id="KW-1003">Cell membrane</keyword>
<name>A0A834KXW5_VESGE</name>
<evidence type="ECO:0000313" key="8">
    <source>
        <dbReference type="Proteomes" id="UP000617340"/>
    </source>
</evidence>
<evidence type="ECO:0000256" key="1">
    <source>
        <dbReference type="ARBA" id="ARBA00004651"/>
    </source>
</evidence>
<organism evidence="7 8">
    <name type="scientific">Vespula germanica</name>
    <name type="common">German yellow jacket</name>
    <name type="synonym">Paravespula germanica</name>
    <dbReference type="NCBI Taxonomy" id="30212"/>
    <lineage>
        <taxon>Eukaryota</taxon>
        <taxon>Metazoa</taxon>
        <taxon>Ecdysozoa</taxon>
        <taxon>Arthropoda</taxon>
        <taxon>Hexapoda</taxon>
        <taxon>Insecta</taxon>
        <taxon>Pterygota</taxon>
        <taxon>Neoptera</taxon>
        <taxon>Endopterygota</taxon>
        <taxon>Hymenoptera</taxon>
        <taxon>Apocrita</taxon>
        <taxon>Aculeata</taxon>
        <taxon>Vespoidea</taxon>
        <taxon>Vespidae</taxon>
        <taxon>Vespinae</taxon>
        <taxon>Vespula</taxon>
    </lineage>
</organism>
<keyword evidence="8" id="KW-1185">Reference proteome</keyword>